<dbReference type="EMBL" id="FOHN01000004">
    <property type="protein sequence ID" value="SES84950.1"/>
    <property type="molecule type" value="Genomic_DNA"/>
</dbReference>
<organism evidence="1 2">
    <name type="scientific">[Clostridium] polysaccharolyticum</name>
    <dbReference type="NCBI Taxonomy" id="29364"/>
    <lineage>
        <taxon>Bacteria</taxon>
        <taxon>Bacillati</taxon>
        <taxon>Bacillota</taxon>
        <taxon>Clostridia</taxon>
        <taxon>Lachnospirales</taxon>
        <taxon>Lachnospiraceae</taxon>
    </lineage>
</organism>
<protein>
    <submittedName>
        <fullName evidence="1">Uncharacterized protein</fullName>
    </submittedName>
</protein>
<dbReference type="STRING" id="29364.SAMN04487772_104112"/>
<gene>
    <name evidence="1" type="ORF">SAMN04487772_104112</name>
</gene>
<keyword evidence="2" id="KW-1185">Reference proteome</keyword>
<name>A0A1H9ZUC5_9FIRM</name>
<dbReference type="Proteomes" id="UP000199800">
    <property type="component" value="Unassembled WGS sequence"/>
</dbReference>
<reference evidence="1 2" key="1">
    <citation type="submission" date="2016-10" db="EMBL/GenBank/DDBJ databases">
        <authorList>
            <person name="de Groot N.N."/>
        </authorList>
    </citation>
    <scope>NUCLEOTIDE SEQUENCE [LARGE SCALE GENOMIC DNA]</scope>
    <source>
        <strain evidence="1 2">DSM 1801</strain>
    </source>
</reference>
<evidence type="ECO:0000313" key="2">
    <source>
        <dbReference type="Proteomes" id="UP000199800"/>
    </source>
</evidence>
<dbReference type="AlphaFoldDB" id="A0A1H9ZUC5"/>
<accession>A0A1H9ZUC5</accession>
<proteinExistence type="predicted"/>
<sequence length="279" mass="32562">MGSESRNINFVKLNSKRRFHIIMKNYHVDMKNGSVRTDILQSKFTREIYEMIDPMVGLAKYTLESTEYMASGSEKFQTWTFAKGAEFYNTLYSIDLDEYYRIIKEHGNSEKKFYPTLEECFSKYPKLPSVYLLIMQVLDIISFDSYLCLINTRRRDSNITKEYTRLEELSKKNTGIGAGQYSDTSYYYNDDFYVRLIGNGLYEGKECWIYDYYAEPSSVFMKDAKSGRTKNSKSIYSGRLYVKKEDGECIGGEMNENVVPIGTKSNFVNRRVVLEMEGL</sequence>
<evidence type="ECO:0000313" key="1">
    <source>
        <dbReference type="EMBL" id="SES84950.1"/>
    </source>
</evidence>